<keyword evidence="7" id="KW-1185">Reference proteome</keyword>
<dbReference type="RefSeq" id="XP_014662369.1">
    <property type="nucleotide sequence ID" value="XM_014806883.1"/>
</dbReference>
<name>A0ABM1DQZ8_PRICU</name>
<dbReference type="PANTHER" id="PTHR16840">
    <property type="entry name" value="GROWTH ARREST-SPECIFIC PROTEIN 1"/>
    <property type="match status" value="1"/>
</dbReference>
<feature type="domain" description="GDNF/GAS1" evidence="6">
    <location>
        <begin position="62"/>
        <end position="140"/>
    </location>
</feature>
<dbReference type="InterPro" id="IPR016017">
    <property type="entry name" value="GDNF/GAS1"/>
</dbReference>
<evidence type="ECO:0000256" key="4">
    <source>
        <dbReference type="ARBA" id="ARBA00023136"/>
    </source>
</evidence>
<evidence type="ECO:0000256" key="2">
    <source>
        <dbReference type="ARBA" id="ARBA00022475"/>
    </source>
</evidence>
<gene>
    <name evidence="8" type="primary">LOC106805332</name>
</gene>
<evidence type="ECO:0000313" key="7">
    <source>
        <dbReference type="Proteomes" id="UP000695022"/>
    </source>
</evidence>
<keyword evidence="4" id="KW-0472">Membrane</keyword>
<protein>
    <submittedName>
        <fullName evidence="8">Growth arrest-specific protein 1-like</fullName>
    </submittedName>
</protein>
<dbReference type="PANTHER" id="PTHR16840:SF3">
    <property type="entry name" value="GROWTH ARREST-SPECIFIC PROTEIN 1"/>
    <property type="match status" value="1"/>
</dbReference>
<dbReference type="GeneID" id="106805332"/>
<evidence type="ECO:0000313" key="8">
    <source>
        <dbReference type="RefSeq" id="XP_014662369.1"/>
    </source>
</evidence>
<reference evidence="8" key="1">
    <citation type="submission" date="2025-08" db="UniProtKB">
        <authorList>
            <consortium name="RefSeq"/>
        </authorList>
    </citation>
    <scope>IDENTIFICATION</scope>
</reference>
<keyword evidence="5" id="KW-0325">Glycoprotein</keyword>
<dbReference type="InterPro" id="IPR039596">
    <property type="entry name" value="GAS1"/>
</dbReference>
<sequence>MTSRNCSTPCRRAFLTFAVTDMGYEYLERCACDAADWRCKNTKTAHRLCKDVDVRTGNGVDCDVAEERCRHDVTCNLGLTYFRSHCGDMLEGEQCTELCNRTISVLYWSQTGADFLFCACSERSARTECDMRRMFMHELCDFPHESRRRSDRDAATPTSASPWVVAIAAAAACVVASLARVELPPTP</sequence>
<comment type="subcellular location">
    <subcellularLocation>
        <location evidence="1">Cell membrane</location>
    </subcellularLocation>
</comment>
<dbReference type="Proteomes" id="UP000695022">
    <property type="component" value="Unplaced"/>
</dbReference>
<keyword evidence="3" id="KW-0732">Signal</keyword>
<evidence type="ECO:0000256" key="1">
    <source>
        <dbReference type="ARBA" id="ARBA00004236"/>
    </source>
</evidence>
<proteinExistence type="predicted"/>
<dbReference type="SMART" id="SM00907">
    <property type="entry name" value="GDNF"/>
    <property type="match status" value="1"/>
</dbReference>
<evidence type="ECO:0000259" key="6">
    <source>
        <dbReference type="SMART" id="SM00907"/>
    </source>
</evidence>
<evidence type="ECO:0000256" key="5">
    <source>
        <dbReference type="ARBA" id="ARBA00023180"/>
    </source>
</evidence>
<accession>A0ABM1DQZ8</accession>
<evidence type="ECO:0000256" key="3">
    <source>
        <dbReference type="ARBA" id="ARBA00022729"/>
    </source>
</evidence>
<organism evidence="7 8">
    <name type="scientific">Priapulus caudatus</name>
    <name type="common">Priapulid worm</name>
    <dbReference type="NCBI Taxonomy" id="37621"/>
    <lineage>
        <taxon>Eukaryota</taxon>
        <taxon>Metazoa</taxon>
        <taxon>Ecdysozoa</taxon>
        <taxon>Scalidophora</taxon>
        <taxon>Priapulida</taxon>
        <taxon>Priapulimorpha</taxon>
        <taxon>Priapulimorphida</taxon>
        <taxon>Priapulidae</taxon>
        <taxon>Priapulus</taxon>
    </lineage>
</organism>
<keyword evidence="2" id="KW-1003">Cell membrane</keyword>